<protein>
    <submittedName>
        <fullName evidence="2">Uncharacterized protein</fullName>
    </submittedName>
</protein>
<evidence type="ECO:0000313" key="3">
    <source>
        <dbReference type="Proteomes" id="UP000814176"/>
    </source>
</evidence>
<evidence type="ECO:0000256" key="1">
    <source>
        <dbReference type="SAM" id="MobiDB-lite"/>
    </source>
</evidence>
<dbReference type="EMBL" id="JADCUA010000038">
    <property type="protein sequence ID" value="KAH9829485.1"/>
    <property type="molecule type" value="Genomic_DNA"/>
</dbReference>
<keyword evidence="3" id="KW-1185">Reference proteome</keyword>
<dbReference type="RefSeq" id="XP_047772959.1">
    <property type="nucleotide sequence ID" value="XM_047921916.1"/>
</dbReference>
<comment type="caution">
    <text evidence="2">The sequence shown here is derived from an EMBL/GenBank/DDBJ whole genome shotgun (WGS) entry which is preliminary data.</text>
</comment>
<accession>A0ABQ8JZ23</accession>
<feature type="region of interest" description="Disordered" evidence="1">
    <location>
        <begin position="67"/>
        <end position="99"/>
    </location>
</feature>
<reference evidence="2 3" key="1">
    <citation type="journal article" date="2021" name="Environ. Microbiol.">
        <title>Gene family expansions and transcriptome signatures uncover fungal adaptations to wood decay.</title>
        <authorList>
            <person name="Hage H."/>
            <person name="Miyauchi S."/>
            <person name="Viragh M."/>
            <person name="Drula E."/>
            <person name="Min B."/>
            <person name="Chaduli D."/>
            <person name="Navarro D."/>
            <person name="Favel A."/>
            <person name="Norest M."/>
            <person name="Lesage-Meessen L."/>
            <person name="Balint B."/>
            <person name="Merenyi Z."/>
            <person name="de Eugenio L."/>
            <person name="Morin E."/>
            <person name="Martinez A.T."/>
            <person name="Baldrian P."/>
            <person name="Stursova M."/>
            <person name="Martinez M.J."/>
            <person name="Novotny C."/>
            <person name="Magnuson J.K."/>
            <person name="Spatafora J.W."/>
            <person name="Maurice S."/>
            <person name="Pangilinan J."/>
            <person name="Andreopoulos W."/>
            <person name="LaButti K."/>
            <person name="Hundley H."/>
            <person name="Na H."/>
            <person name="Kuo A."/>
            <person name="Barry K."/>
            <person name="Lipzen A."/>
            <person name="Henrissat B."/>
            <person name="Riley R."/>
            <person name="Ahrendt S."/>
            <person name="Nagy L.G."/>
            <person name="Grigoriev I.V."/>
            <person name="Martin F."/>
            <person name="Rosso M.N."/>
        </authorList>
    </citation>
    <scope>NUCLEOTIDE SEQUENCE [LARGE SCALE GENOMIC DNA]</scope>
    <source>
        <strain evidence="2 3">CIRM-BRFM 1785</strain>
    </source>
</reference>
<dbReference type="Proteomes" id="UP000814176">
    <property type="component" value="Unassembled WGS sequence"/>
</dbReference>
<evidence type="ECO:0000313" key="2">
    <source>
        <dbReference type="EMBL" id="KAH9829485.1"/>
    </source>
</evidence>
<name>A0ABQ8JZ23_9APHY</name>
<dbReference type="Pfam" id="PF18759">
    <property type="entry name" value="Plavaka"/>
    <property type="match status" value="2"/>
</dbReference>
<dbReference type="InterPro" id="IPR041078">
    <property type="entry name" value="Plavaka"/>
</dbReference>
<proteinExistence type="predicted"/>
<gene>
    <name evidence="2" type="ORF">C8Q71DRAFT_728076</name>
</gene>
<organism evidence="2 3">
    <name type="scientific">Rhodofomes roseus</name>
    <dbReference type="NCBI Taxonomy" id="34475"/>
    <lineage>
        <taxon>Eukaryota</taxon>
        <taxon>Fungi</taxon>
        <taxon>Dikarya</taxon>
        <taxon>Basidiomycota</taxon>
        <taxon>Agaricomycotina</taxon>
        <taxon>Agaricomycetes</taxon>
        <taxon>Polyporales</taxon>
        <taxon>Rhodofomes</taxon>
    </lineage>
</organism>
<dbReference type="GeneID" id="72002648"/>
<sequence length="531" mass="60241">MYVSPFAGNAERHSNCLNSRSPTCDRSLNVASCHPQSFDKAAISLYPPQCIPVAHWNVVHLPALSMGQPPVPHRAESPGSPQPSEHDRDDDRRPNDNEDFEEFHSDITAFNCDGDDHVLPVGAPPPPHEDPPHTDWTPFDSRNEFEVANFLYKTCQMPQKRVDMLMSLWGASLMKHDDQPPFADNADLENVIDAATMGDIPWKSFSVHYTGAVPQGNVPSWMTAEHEVWYKSPRAVAHQIIGNADISGEFDKVPYRKFVHVEGAQGPQRRFGNFMSANWPWEQADIIAEDERMHGTMFSPIILGSDKTTVSVATANRAHKKSKQFLKFRQQLFHSSLAAILDCLRPYMAERYDLVRCDAHRENLGPGADRRTEAIREALINTLDPRVLWDEYGIVHDIIAIMDLQDAVCKPFTNDFPRADIHELLSGDLLHQVIKGAFKDHLVTWVGEYLVLEHGEARGKEILDEIDRRIAATPYFPGLRHFYEGREFKQWTGDDSKALMKVCITTYHLGLDKWLTRNNFLIRSICPQSMA</sequence>
<feature type="compositionally biased region" description="Basic and acidic residues" evidence="1">
    <location>
        <begin position="84"/>
        <end position="96"/>
    </location>
</feature>